<sequence length="2100" mass="236053">MAYLLKYYTFSAKIRTLSEFQVRLQTNQQAPSNAEIITTLRYFQQTLIGFLKELAPGNSHFCQKFSLDPARWALYPNLNYSGLFYAISNLLEVFPLITSGQMAVGEAVLDTIKALMLFLDRDAIEQLPITLASQIGVFPADLNKQIVHLLADCLFPFALSPDTSARLSVPGCLMLVLQNTNDPSLHTWMLEAIMATSEDVYRDVISVIAKGTSESRVSAANLLFHYWPFSNPQFLHRKTIQYRVQAWTAPTCQYSSCPDKATAIKKCFEPSICSDGADTSPPAFLCRRCADTVFNEKQVPLEIMMQPMPTSTHGTCQNKGCSHRLAIGTCFSPECSKHNGFVPVRLCQECLIKEHEGDNASHFRHHGRSIVWGDPELCWDMVEAIVQLLRETATHLEGSEGEGKRPKWLRQLEGGHQMGKEIDRMADERRMLSRFGVWLMHVHTPPTVDADPKAISYMMGTVFQWFATTALLPNDSMGQTLEQLKTDFVCQWINQAIKNHYGVFVQSLSPAAAETDDRPALEQTKEALGRLLALMPYDIISFDTWNRVIPSWLQYIYEEAQEEHLGELKVLLAKIFEPDLCPLPFDTVKVFEFVTKQLLSKNYDNIFSGLQWLHQLSRMEITIPMAMLLDDFSSFLMQMNQVELPPIGENDLESDEVSLHVIMVDILVLQLRLNDVTFHDLANTSDRLFSTLALLLSVPMHVGPHCCTNPEMDEFPDCNACQQAAFLHQMLMLIAEAVSPKKEVAIQATEDLAVDAPDETSMTTSQPSTLLSPQTQQTGSAMNTGAQVSPMEGMEGLQYHSGAVVEMASDECVGILPTEEVEMEMAQAVTLTDQDVGREGCHVITTTLIEGKGGTPSSSSMPPPQNTPPSFWDTSVGRFRFTMDQLPSQLKLVHALLSNLDREEDPDVQYFMLNSLKYLCLHCEALANARSQHRGFLIWTLEHMFVPKMWSLLRSDFVQVGELASLLLIHCATFPAGEDILWKVVTKDFTADKWQTRFDAVGRAYVLAHMMKPAPVKANKVVQTTLSVIFYHMIVSIHDPSAQVAQRALIATRVLPSTTLKLVCLCFEAQFDACIIDRPLLIHAIQTLTTQVPDETTLTYEFFIQRFETLVIESQLNSQSEDSAFVQDLSHTDPMSELYQRKVTKARKALEEATTARSLVRHLRGVSLRHQLPPKIADEPVVTLVRVVNRWRDMAAQFTVSAASLVSLIAKTSPVVMRGFGRLREFTDEESNMCLLLNRVVDMENPERHTVYLIISLFVSFLCNKKASPTDEKQNAKKQSLLFRHFNALLGYSNTEKCFTIPPSRIRRSAVCNAFLSGLPEILDSNLIIGNQLLPTVVQLLIHLPSPQKLASDRHNCNYSLKLLEQHPRHLWLNSLILILYKYRFDTVPISDGVLKLINIVLKTLEGQAHLCSEEMCMDAEACAGWGDVSTEDEDETLPEETVHQARRPDTLRVARIAEQVEPSAEMEMATVVEPTVVTPLVQASVMQPTIIEPSHQPGSFHKTSMERRKKRMQKKESSSKPKRLAQAVEMRCGFCNHPTESFDEETLSLCLVSLSAFLHREPAMAAPSLFRILHTVTRLIDKPLYPWHSTDVFVPGNCKSVAKQMVRVVIHQLSSSGIAYQLFDSTLPRDDPFWGVIALSLADFTELSPVYFIQLLLEDLQETWPQKMSTIMRNLATYTVEIPTDSYIVHWSTLSGHLENFFRKYHTVMTAEGGKKPMRSELQNAITVLAHVMKVQNFSSFKNAVPLVDAFSKWLSEAMHSTPLALPALLTICTACNRALIRERDKQCITRSVVSELIHAIKFKCPMHEANYMTIANMILQDAGESIPVALNDDQFNTAAAEAVRPFLFEILDFISDLHVLAKIKKEIQSDSVGGDLKVALAEVIAVEMSRTRDCRTVIRFIPWLMSPPSVTQAAPGAFADSVSNVRVLSWLLLGALHAGQHCLPVPIECSQHMADYIHFVLAGFADQSKQSVVHMSALFHAFHLCQLWTIYCERAASFSSQTAFSHLLDFWARVTPAILQLLSHSKVLADMVNLHFLNTIQALQQVNSALLCQLFAMWAPILTAYHSQIPSQLRMKKVRYKIAQVELQTSAASPYYTV</sequence>
<organism evidence="2 3">
    <name type="scientific">Mesorhabditis spiculigera</name>
    <dbReference type="NCBI Taxonomy" id="96644"/>
    <lineage>
        <taxon>Eukaryota</taxon>
        <taxon>Metazoa</taxon>
        <taxon>Ecdysozoa</taxon>
        <taxon>Nematoda</taxon>
        <taxon>Chromadorea</taxon>
        <taxon>Rhabditida</taxon>
        <taxon>Rhabditina</taxon>
        <taxon>Rhabditomorpha</taxon>
        <taxon>Rhabditoidea</taxon>
        <taxon>Rhabditidae</taxon>
        <taxon>Mesorhabditinae</taxon>
        <taxon>Mesorhabditis</taxon>
    </lineage>
</organism>
<evidence type="ECO:0000256" key="1">
    <source>
        <dbReference type="SAM" id="MobiDB-lite"/>
    </source>
</evidence>
<dbReference type="Proteomes" id="UP001177023">
    <property type="component" value="Unassembled WGS sequence"/>
</dbReference>
<evidence type="ECO:0000313" key="3">
    <source>
        <dbReference type="Proteomes" id="UP001177023"/>
    </source>
</evidence>
<feature type="region of interest" description="Disordered" evidence="1">
    <location>
        <begin position="758"/>
        <end position="786"/>
    </location>
</feature>
<evidence type="ECO:0008006" key="4">
    <source>
        <dbReference type="Google" id="ProtNLM"/>
    </source>
</evidence>
<keyword evidence="3" id="KW-1185">Reference proteome</keyword>
<dbReference type="EMBL" id="CATQJA010002662">
    <property type="protein sequence ID" value="CAJ0580796.1"/>
    <property type="molecule type" value="Genomic_DNA"/>
</dbReference>
<dbReference type="PANTHER" id="PTHR21696:SF2">
    <property type="entry name" value="PROTEIN UNC-79 HOMOLOG"/>
    <property type="match status" value="1"/>
</dbReference>
<dbReference type="InterPro" id="IPR016024">
    <property type="entry name" value="ARM-type_fold"/>
</dbReference>
<evidence type="ECO:0000313" key="2">
    <source>
        <dbReference type="EMBL" id="CAJ0580796.1"/>
    </source>
</evidence>
<dbReference type="InterPro" id="IPR024855">
    <property type="entry name" value="UNC79"/>
</dbReference>
<dbReference type="PANTHER" id="PTHR21696">
    <property type="entry name" value="PROTEIN UNC-79 HOMOLOG"/>
    <property type="match status" value="1"/>
</dbReference>
<comment type="caution">
    <text evidence="2">The sequence shown here is derived from an EMBL/GenBank/DDBJ whole genome shotgun (WGS) entry which is preliminary data.</text>
</comment>
<accession>A0AA36D4Y3</accession>
<dbReference type="SUPFAM" id="SSF48371">
    <property type="entry name" value="ARM repeat"/>
    <property type="match status" value="1"/>
</dbReference>
<feature type="non-terminal residue" evidence="2">
    <location>
        <position position="2100"/>
    </location>
</feature>
<name>A0AA36D4Y3_9BILA</name>
<dbReference type="Pfam" id="PF14776">
    <property type="entry name" value="UNC-79"/>
    <property type="match status" value="1"/>
</dbReference>
<feature type="compositionally biased region" description="Polar residues" evidence="1">
    <location>
        <begin position="760"/>
        <end position="786"/>
    </location>
</feature>
<protein>
    <recommendedName>
        <fullName evidence="4">Uncoordinated protein 79</fullName>
    </recommendedName>
</protein>
<feature type="region of interest" description="Disordered" evidence="1">
    <location>
        <begin position="1492"/>
        <end position="1523"/>
    </location>
</feature>
<proteinExistence type="predicted"/>
<reference evidence="2" key="1">
    <citation type="submission" date="2023-06" db="EMBL/GenBank/DDBJ databases">
        <authorList>
            <person name="Delattre M."/>
        </authorList>
    </citation>
    <scope>NUCLEOTIDE SEQUENCE</scope>
    <source>
        <strain evidence="2">AF72</strain>
    </source>
</reference>
<gene>
    <name evidence="2" type="ORF">MSPICULIGERA_LOCUS18978</name>
</gene>